<evidence type="ECO:0000256" key="6">
    <source>
        <dbReference type="ARBA" id="ARBA00022989"/>
    </source>
</evidence>
<dbReference type="InterPro" id="IPR050922">
    <property type="entry name" value="LytR/CpsA/Psr_CW_biosynth"/>
</dbReference>
<dbReference type="Proteomes" id="UP000028090">
    <property type="component" value="Unassembled WGS sequence"/>
</dbReference>
<dbReference type="NCBIfam" id="TIGR00350">
    <property type="entry name" value="lytR_cpsA_psr"/>
    <property type="match status" value="1"/>
</dbReference>
<dbReference type="AlphaFoldDB" id="A0A081PXY1"/>
<evidence type="ECO:0000256" key="10">
    <source>
        <dbReference type="ARBA" id="ARBA00037178"/>
    </source>
</evidence>
<dbReference type="EMBL" id="JPFU01000012">
    <property type="protein sequence ID" value="KEQ35554.1"/>
    <property type="molecule type" value="Genomic_DNA"/>
</dbReference>
<feature type="domain" description="Cell envelope-related transcriptional attenuator" evidence="14">
    <location>
        <begin position="175"/>
        <end position="353"/>
    </location>
</feature>
<reference evidence="15 16" key="1">
    <citation type="submission" date="2014-05" db="EMBL/GenBank/DDBJ databases">
        <authorList>
            <person name="Daugherty S.C."/>
            <person name="Tallon L.J."/>
            <person name="Sadzewicz L."/>
            <person name="Kilian M."/>
            <person name="Tettelin H."/>
        </authorList>
    </citation>
    <scope>NUCLEOTIDE SEQUENCE [LARGE SCALE GENOMIC DNA]</scope>
    <source>
        <strain evidence="15 16">SK629</strain>
    </source>
</reference>
<feature type="transmembrane region" description="Helical" evidence="13">
    <location>
        <begin position="105"/>
        <end position="125"/>
    </location>
</feature>
<evidence type="ECO:0000259" key="14">
    <source>
        <dbReference type="Pfam" id="PF03816"/>
    </source>
</evidence>
<keyword evidence="7" id="KW-0805">Transcription regulation</keyword>
<feature type="region of interest" description="Disordered" evidence="12">
    <location>
        <begin position="74"/>
        <end position="96"/>
    </location>
</feature>
<sequence length="436" mass="48995">MRKENPLSHHEQLRYDYLFKNIHYLNEREKKEFAYLKGKLNMASSSEDSSEIHNENHDMEESFMEPINQSSLPSYANRSRAKKYQKSHPHPKVTSKKRKIRWGRIFAGLFALLACVGFGMIFMFLKGYSNADSNKPANAKAAQVEVFNGQDTKDGVNILIMGTDGRIGQNSAETRTDSIMVLNVGGSDKKIKLVSFMRDNLVYIDGYSQVINGRKQTDNKLNVAYELGEQEGQRGAEMVRQVLKDNFDLDIKYYALVDFQAFATAIDTLFPDGVTIDAQFSTLNGRPLTEATVGDDLHATETESPTQTIKVGKQQMNGSTLLNYARFRDDDEGDYGRTKRQQQVLTAVLQQLKDPTKLFTGSEALGKVFGMTSTNVPYSFLLTNGLSFLDGAQNGIERLTVPELGDWVDAYDVYGGLGLLVDQNKYQNKLSQMGLR</sequence>
<keyword evidence="6 13" id="KW-1133">Transmembrane helix</keyword>
<proteinExistence type="inferred from homology"/>
<comment type="subcellular location">
    <subcellularLocation>
        <location evidence="1">Cell membrane</location>
        <topology evidence="1">Single-pass type II membrane protein</topology>
    </subcellularLocation>
</comment>
<dbReference type="GO" id="GO:0005886">
    <property type="term" value="C:plasma membrane"/>
    <property type="evidence" value="ECO:0007669"/>
    <property type="project" value="UniProtKB-SubCell"/>
</dbReference>
<protein>
    <recommendedName>
        <fullName evidence="11">Regulatory protein MsrR</fullName>
    </recommendedName>
</protein>
<evidence type="ECO:0000256" key="8">
    <source>
        <dbReference type="ARBA" id="ARBA00023136"/>
    </source>
</evidence>
<dbReference type="RefSeq" id="WP_042900890.1">
    <property type="nucleotide sequence ID" value="NZ_JPFU01000012.1"/>
</dbReference>
<evidence type="ECO:0000256" key="9">
    <source>
        <dbReference type="ARBA" id="ARBA00023163"/>
    </source>
</evidence>
<evidence type="ECO:0000256" key="1">
    <source>
        <dbReference type="ARBA" id="ARBA00004401"/>
    </source>
</evidence>
<evidence type="ECO:0000256" key="5">
    <source>
        <dbReference type="ARBA" id="ARBA00022968"/>
    </source>
</evidence>
<evidence type="ECO:0000313" key="16">
    <source>
        <dbReference type="Proteomes" id="UP000028090"/>
    </source>
</evidence>
<organism evidence="15 16">
    <name type="scientific">Streptococcus mitis</name>
    <dbReference type="NCBI Taxonomy" id="28037"/>
    <lineage>
        <taxon>Bacteria</taxon>
        <taxon>Bacillati</taxon>
        <taxon>Bacillota</taxon>
        <taxon>Bacilli</taxon>
        <taxon>Lactobacillales</taxon>
        <taxon>Streptococcaceae</taxon>
        <taxon>Streptococcus</taxon>
        <taxon>Streptococcus mitis group</taxon>
    </lineage>
</organism>
<evidence type="ECO:0000256" key="12">
    <source>
        <dbReference type="SAM" id="MobiDB-lite"/>
    </source>
</evidence>
<dbReference type="Gene3D" id="3.40.630.190">
    <property type="entry name" value="LCP protein"/>
    <property type="match status" value="1"/>
</dbReference>
<evidence type="ECO:0000256" key="7">
    <source>
        <dbReference type="ARBA" id="ARBA00023015"/>
    </source>
</evidence>
<dbReference type="PANTHER" id="PTHR33392:SF8">
    <property type="entry name" value="REGULATORY PROTEIN MSRR"/>
    <property type="match status" value="1"/>
</dbReference>
<name>A0A081PXY1_STRMT</name>
<dbReference type="PATRIC" id="fig|28037.95.peg.1000"/>
<dbReference type="PANTHER" id="PTHR33392">
    <property type="entry name" value="POLYISOPRENYL-TEICHOIC ACID--PEPTIDOGLYCAN TEICHOIC ACID TRANSFERASE TAGU"/>
    <property type="match status" value="1"/>
</dbReference>
<dbReference type="Pfam" id="PF03816">
    <property type="entry name" value="LytR_cpsA_psr"/>
    <property type="match status" value="1"/>
</dbReference>
<accession>A0A081PXY1</accession>
<dbReference type="OrthoDB" id="9782542at2"/>
<keyword evidence="3" id="KW-1003">Cell membrane</keyword>
<evidence type="ECO:0000313" key="15">
    <source>
        <dbReference type="EMBL" id="KEQ35554.1"/>
    </source>
</evidence>
<keyword evidence="5" id="KW-0735">Signal-anchor</keyword>
<evidence type="ECO:0000256" key="13">
    <source>
        <dbReference type="SAM" id="Phobius"/>
    </source>
</evidence>
<comment type="similarity">
    <text evidence="2">Belongs to the LytR/CpsA/Psr (LCP) family.</text>
</comment>
<feature type="compositionally biased region" description="Basic residues" evidence="12">
    <location>
        <begin position="79"/>
        <end position="96"/>
    </location>
</feature>
<evidence type="ECO:0000256" key="2">
    <source>
        <dbReference type="ARBA" id="ARBA00006068"/>
    </source>
</evidence>
<keyword evidence="4 13" id="KW-0812">Transmembrane</keyword>
<gene>
    <name evidence="15" type="ORF">SK629_1065</name>
</gene>
<keyword evidence="9" id="KW-0804">Transcription</keyword>
<comment type="caution">
    <text evidence="15">The sequence shown here is derived from an EMBL/GenBank/DDBJ whole genome shotgun (WGS) entry which is preliminary data.</text>
</comment>
<evidence type="ECO:0000256" key="3">
    <source>
        <dbReference type="ARBA" id="ARBA00022475"/>
    </source>
</evidence>
<evidence type="ECO:0000256" key="11">
    <source>
        <dbReference type="ARBA" id="ARBA00040752"/>
    </source>
</evidence>
<evidence type="ECO:0000256" key="4">
    <source>
        <dbReference type="ARBA" id="ARBA00022692"/>
    </source>
</evidence>
<dbReference type="InterPro" id="IPR004474">
    <property type="entry name" value="LytR_CpsA_psr"/>
</dbReference>
<keyword evidence="8 13" id="KW-0472">Membrane</keyword>
<comment type="function">
    <text evidence="10">Involved in SarA attenuation. Affects resistance to oxacillin and teicoplanin, as well as the synthesis of virulence factors.</text>
</comment>